<proteinExistence type="predicted"/>
<dbReference type="AlphaFoldDB" id="A0A4S3B482"/>
<reference evidence="4 5" key="1">
    <citation type="submission" date="2019-01" db="EMBL/GenBank/DDBJ databases">
        <title>Vagococcus silagei sp. nov. isolated from brewer's grain.</title>
        <authorList>
            <person name="Guu J.-R."/>
        </authorList>
    </citation>
    <scope>NUCLEOTIDE SEQUENCE [LARGE SCALE GENOMIC DNA]</scope>
    <source>
        <strain evidence="4 5">2B-2</strain>
    </source>
</reference>
<dbReference type="PROSITE" id="PS51677">
    <property type="entry name" value="NODB"/>
    <property type="match status" value="1"/>
</dbReference>
<comment type="subcellular location">
    <subcellularLocation>
        <location evidence="1">Secreted</location>
    </subcellularLocation>
</comment>
<evidence type="ECO:0000313" key="5">
    <source>
        <dbReference type="Proteomes" id="UP000310506"/>
    </source>
</evidence>
<keyword evidence="5" id="KW-1185">Reference proteome</keyword>
<gene>
    <name evidence="4" type="ORF">ESZ54_01740</name>
</gene>
<dbReference type="GO" id="GO:0016810">
    <property type="term" value="F:hydrolase activity, acting on carbon-nitrogen (but not peptide) bonds"/>
    <property type="evidence" value="ECO:0007669"/>
    <property type="project" value="InterPro"/>
</dbReference>
<evidence type="ECO:0000313" key="4">
    <source>
        <dbReference type="EMBL" id="THB61954.1"/>
    </source>
</evidence>
<dbReference type="EMBL" id="SDGV01000004">
    <property type="protein sequence ID" value="THB61954.1"/>
    <property type="molecule type" value="Genomic_DNA"/>
</dbReference>
<feature type="domain" description="NodB homology" evidence="3">
    <location>
        <begin position="132"/>
        <end position="295"/>
    </location>
</feature>
<dbReference type="GO" id="GO:0005576">
    <property type="term" value="C:extracellular region"/>
    <property type="evidence" value="ECO:0007669"/>
    <property type="project" value="UniProtKB-SubCell"/>
</dbReference>
<accession>A0A4S3B482</accession>
<evidence type="ECO:0000259" key="3">
    <source>
        <dbReference type="PROSITE" id="PS51677"/>
    </source>
</evidence>
<dbReference type="Pfam" id="PF01522">
    <property type="entry name" value="Polysacc_deac_1"/>
    <property type="match status" value="1"/>
</dbReference>
<dbReference type="InterPro" id="IPR002509">
    <property type="entry name" value="NODB_dom"/>
</dbReference>
<dbReference type="RefSeq" id="WP_136135952.1">
    <property type="nucleotide sequence ID" value="NZ_SDGV01000004.1"/>
</dbReference>
<dbReference type="PANTHER" id="PTHR34216:SF3">
    <property type="entry name" value="POLY-BETA-1,6-N-ACETYL-D-GLUCOSAMINE N-DEACETYLASE"/>
    <property type="match status" value="1"/>
</dbReference>
<dbReference type="GO" id="GO:0005975">
    <property type="term" value="P:carbohydrate metabolic process"/>
    <property type="evidence" value="ECO:0007669"/>
    <property type="project" value="InterPro"/>
</dbReference>
<dbReference type="OrthoDB" id="9778320at2"/>
<name>A0A4S3B482_9ENTE</name>
<dbReference type="InterPro" id="IPR051398">
    <property type="entry name" value="Polysacch_Deacetylase"/>
</dbReference>
<dbReference type="PANTHER" id="PTHR34216">
    <property type="match status" value="1"/>
</dbReference>
<dbReference type="SUPFAM" id="SSF88713">
    <property type="entry name" value="Glycoside hydrolase/deacetylase"/>
    <property type="match status" value="1"/>
</dbReference>
<dbReference type="InterPro" id="IPR011330">
    <property type="entry name" value="Glyco_hydro/deAcase_b/a-brl"/>
</dbReference>
<evidence type="ECO:0000256" key="2">
    <source>
        <dbReference type="ARBA" id="ARBA00022729"/>
    </source>
</evidence>
<keyword evidence="2" id="KW-0732">Signal</keyword>
<comment type="caution">
    <text evidence="4">The sequence shown here is derived from an EMBL/GenBank/DDBJ whole genome shotgun (WGS) entry which is preliminary data.</text>
</comment>
<dbReference type="CDD" id="cd10918">
    <property type="entry name" value="CE4_NodB_like_5s_6s"/>
    <property type="match status" value="1"/>
</dbReference>
<sequence>MKKWITALSLILIVEIVVVGALIYRHETNLPKEVEIETSQKIISHVKKNTPKTKQVNNLKLPIDQWTDNENKAPFPILMYHSFEKSDDGNTLKIDPAEFEEQMRWLKDNDYYTLNTDEAITVLKINKVPSNKIIWLTFDDGYLNNFTQAFPILQKYQLSATINFITSKLGSSSYFNLEQMNEMKTSQLVDIQSHTVSHLDLNTLSDDQIKTELADSKKWLDEKLAQDTKLLCYPAGRYDERVKRIANEVGYELAITTEPGLASSQADPFALKRVRMEPGLNYEGFGNLIKQLTQN</sequence>
<evidence type="ECO:0000256" key="1">
    <source>
        <dbReference type="ARBA" id="ARBA00004613"/>
    </source>
</evidence>
<dbReference type="Gene3D" id="3.20.20.370">
    <property type="entry name" value="Glycoside hydrolase/deacetylase"/>
    <property type="match status" value="1"/>
</dbReference>
<organism evidence="4 5">
    <name type="scientific">Vagococcus silagei</name>
    <dbReference type="NCBI Taxonomy" id="2508885"/>
    <lineage>
        <taxon>Bacteria</taxon>
        <taxon>Bacillati</taxon>
        <taxon>Bacillota</taxon>
        <taxon>Bacilli</taxon>
        <taxon>Lactobacillales</taxon>
        <taxon>Enterococcaceae</taxon>
        <taxon>Vagococcus</taxon>
    </lineage>
</organism>
<protein>
    <submittedName>
        <fullName evidence="4">Polysaccharide deacetylase family protein</fullName>
    </submittedName>
</protein>
<dbReference type="Proteomes" id="UP000310506">
    <property type="component" value="Unassembled WGS sequence"/>
</dbReference>